<dbReference type="Pfam" id="PF03023">
    <property type="entry name" value="MurJ"/>
    <property type="match status" value="1"/>
</dbReference>
<proteinExistence type="predicted"/>
<dbReference type="InterPro" id="IPR004268">
    <property type="entry name" value="MurJ"/>
</dbReference>
<reference evidence="9" key="1">
    <citation type="journal article" date="2021" name="PeerJ">
        <title>Extensive microbial diversity within the chicken gut microbiome revealed by metagenomics and culture.</title>
        <authorList>
            <person name="Gilroy R."/>
            <person name="Ravi A."/>
            <person name="Getino M."/>
            <person name="Pursley I."/>
            <person name="Horton D.L."/>
            <person name="Alikhan N.F."/>
            <person name="Baker D."/>
            <person name="Gharbi K."/>
            <person name="Hall N."/>
            <person name="Watson M."/>
            <person name="Adriaenssens E.M."/>
            <person name="Foster-Nyarko E."/>
            <person name="Jarju S."/>
            <person name="Secka A."/>
            <person name="Antonio M."/>
            <person name="Oren A."/>
            <person name="Chaudhuri R.R."/>
            <person name="La Ragione R."/>
            <person name="Hildebrand F."/>
            <person name="Pallen M.J."/>
        </authorList>
    </citation>
    <scope>NUCLEOTIDE SEQUENCE</scope>
    <source>
        <strain evidence="9">CHK193-4272</strain>
    </source>
</reference>
<dbReference type="InterPro" id="IPR051050">
    <property type="entry name" value="Lipid_II_flippase_MurJ/MviN"/>
</dbReference>
<feature type="transmembrane region" description="Helical" evidence="8">
    <location>
        <begin position="345"/>
        <end position="369"/>
    </location>
</feature>
<feature type="transmembrane region" description="Helical" evidence="8">
    <location>
        <begin position="163"/>
        <end position="180"/>
    </location>
</feature>
<dbReference type="AlphaFoldDB" id="A0A9D1PHJ5"/>
<gene>
    <name evidence="9" type="ORF">H9746_05115</name>
</gene>
<dbReference type="PANTHER" id="PTHR47019">
    <property type="entry name" value="LIPID II FLIPPASE MURJ"/>
    <property type="match status" value="1"/>
</dbReference>
<comment type="subcellular location">
    <subcellularLocation>
        <location evidence="1">Cell membrane</location>
        <topology evidence="1">Multi-pass membrane protein</topology>
    </subcellularLocation>
</comment>
<feature type="transmembrane region" description="Helical" evidence="8">
    <location>
        <begin position="271"/>
        <end position="293"/>
    </location>
</feature>
<accession>A0A9D1PHJ5</accession>
<feature type="transmembrane region" description="Helical" evidence="8">
    <location>
        <begin position="472"/>
        <end position="493"/>
    </location>
</feature>
<evidence type="ECO:0000256" key="8">
    <source>
        <dbReference type="SAM" id="Phobius"/>
    </source>
</evidence>
<feature type="transmembrane region" description="Helical" evidence="8">
    <location>
        <begin position="443"/>
        <end position="460"/>
    </location>
</feature>
<dbReference type="PRINTS" id="PR01806">
    <property type="entry name" value="VIRFACTRMVIN"/>
</dbReference>
<evidence type="ECO:0000256" key="7">
    <source>
        <dbReference type="ARBA" id="ARBA00023136"/>
    </source>
</evidence>
<dbReference type="GO" id="GO:0009252">
    <property type="term" value="P:peptidoglycan biosynthetic process"/>
    <property type="evidence" value="ECO:0007669"/>
    <property type="project" value="UniProtKB-KW"/>
</dbReference>
<dbReference type="EMBL" id="DXIE01000031">
    <property type="protein sequence ID" value="HIV62209.1"/>
    <property type="molecule type" value="Genomic_DNA"/>
</dbReference>
<keyword evidence="2" id="KW-1003">Cell membrane</keyword>
<sequence length="512" mass="56689">MKNSAKLARAIGLVTLVTFIAKGLGILRDALQARAFGAETFDVTMFTAANNSTIYIFTTVAYALCLAAIPIFSKKLIQGKDECFKAANYLISLCFLASIIVCGLLLIFNYTGLLASFDNVEGSPVMFERFVLYMVPTLPVIVISYLLVALFQSMGHYSLQGSLSLLYNAFLCFVLLFFGDKLTMDSFVILTSAAWLLQFAMVVPYIIKEKYRFRFRFGIYGTGAHFGLFFRTAIVTIFTTSVFLFCYLLDYSMAFSIGKTAPTSFYYADKLFTPLITTLMYSIGAVLFPQFNLESSRMSASEYRSYIGKVIENTVVLLLPISVLFCVYGVQIIEVLFEGSEFTHTASISTGTVFGIYSLGMVGFALLDLLSKAYYAMQKTITPLVTNAIVVVLNFVIGTILLNFYKNSLVLALATSVAMTIGGIILSVIFFKGHGSPIKLIRILKSIILSCVMGGGLWLINTIVLNGNESKIMLIVKCGFCGIIGFIVYLLLFGDLELLTTFKNKFFKDRRK</sequence>
<dbReference type="GO" id="GO:0005886">
    <property type="term" value="C:plasma membrane"/>
    <property type="evidence" value="ECO:0007669"/>
    <property type="project" value="UniProtKB-SubCell"/>
</dbReference>
<evidence type="ECO:0000313" key="10">
    <source>
        <dbReference type="Proteomes" id="UP000886808"/>
    </source>
</evidence>
<evidence type="ECO:0000256" key="2">
    <source>
        <dbReference type="ARBA" id="ARBA00022475"/>
    </source>
</evidence>
<feature type="transmembrane region" description="Helical" evidence="8">
    <location>
        <begin position="381"/>
        <end position="402"/>
    </location>
</feature>
<feature type="transmembrane region" description="Helical" evidence="8">
    <location>
        <begin position="89"/>
        <end position="110"/>
    </location>
</feature>
<feature type="transmembrane region" description="Helical" evidence="8">
    <location>
        <begin position="130"/>
        <end position="151"/>
    </location>
</feature>
<protein>
    <recommendedName>
        <fullName evidence="11">Lipid II flippase MurJ</fullName>
    </recommendedName>
</protein>
<evidence type="ECO:0000313" key="9">
    <source>
        <dbReference type="EMBL" id="HIV62209.1"/>
    </source>
</evidence>
<feature type="transmembrane region" description="Helical" evidence="8">
    <location>
        <begin position="314"/>
        <end position="333"/>
    </location>
</feature>
<evidence type="ECO:0000256" key="4">
    <source>
        <dbReference type="ARBA" id="ARBA00022960"/>
    </source>
</evidence>
<evidence type="ECO:0000256" key="1">
    <source>
        <dbReference type="ARBA" id="ARBA00004651"/>
    </source>
</evidence>
<dbReference type="Proteomes" id="UP000886808">
    <property type="component" value="Unassembled WGS sequence"/>
</dbReference>
<feature type="transmembrane region" description="Helical" evidence="8">
    <location>
        <begin position="228"/>
        <end position="251"/>
    </location>
</feature>
<evidence type="ECO:0000256" key="5">
    <source>
        <dbReference type="ARBA" id="ARBA00022984"/>
    </source>
</evidence>
<feature type="transmembrane region" description="Helical" evidence="8">
    <location>
        <begin position="408"/>
        <end position="431"/>
    </location>
</feature>
<dbReference type="PANTHER" id="PTHR47019:SF1">
    <property type="entry name" value="LIPID II FLIPPASE MURJ"/>
    <property type="match status" value="1"/>
</dbReference>
<organism evidence="9 10">
    <name type="scientific">Candidatus Butyricicoccus avistercoris</name>
    <dbReference type="NCBI Taxonomy" id="2838518"/>
    <lineage>
        <taxon>Bacteria</taxon>
        <taxon>Bacillati</taxon>
        <taxon>Bacillota</taxon>
        <taxon>Clostridia</taxon>
        <taxon>Eubacteriales</taxon>
        <taxon>Butyricicoccaceae</taxon>
        <taxon>Butyricicoccus</taxon>
    </lineage>
</organism>
<feature type="transmembrane region" description="Helical" evidence="8">
    <location>
        <begin position="53"/>
        <end position="77"/>
    </location>
</feature>
<dbReference type="GO" id="GO:0034204">
    <property type="term" value="P:lipid translocation"/>
    <property type="evidence" value="ECO:0007669"/>
    <property type="project" value="TreeGrafter"/>
</dbReference>
<keyword evidence="5" id="KW-0573">Peptidoglycan synthesis</keyword>
<keyword evidence="7 8" id="KW-0472">Membrane</keyword>
<evidence type="ECO:0000256" key="3">
    <source>
        <dbReference type="ARBA" id="ARBA00022692"/>
    </source>
</evidence>
<dbReference type="GO" id="GO:0008360">
    <property type="term" value="P:regulation of cell shape"/>
    <property type="evidence" value="ECO:0007669"/>
    <property type="project" value="UniProtKB-KW"/>
</dbReference>
<evidence type="ECO:0008006" key="11">
    <source>
        <dbReference type="Google" id="ProtNLM"/>
    </source>
</evidence>
<evidence type="ECO:0000256" key="6">
    <source>
        <dbReference type="ARBA" id="ARBA00022989"/>
    </source>
</evidence>
<reference evidence="9" key="2">
    <citation type="submission" date="2021-04" db="EMBL/GenBank/DDBJ databases">
        <authorList>
            <person name="Gilroy R."/>
        </authorList>
    </citation>
    <scope>NUCLEOTIDE SEQUENCE</scope>
    <source>
        <strain evidence="9">CHK193-4272</strain>
    </source>
</reference>
<keyword evidence="3 8" id="KW-0812">Transmembrane</keyword>
<name>A0A9D1PHJ5_9FIRM</name>
<dbReference type="GO" id="GO:0015648">
    <property type="term" value="F:lipid-linked peptidoglycan transporter activity"/>
    <property type="evidence" value="ECO:0007669"/>
    <property type="project" value="TreeGrafter"/>
</dbReference>
<comment type="caution">
    <text evidence="9">The sequence shown here is derived from an EMBL/GenBank/DDBJ whole genome shotgun (WGS) entry which is preliminary data.</text>
</comment>
<keyword evidence="4" id="KW-0133">Cell shape</keyword>
<keyword evidence="6 8" id="KW-1133">Transmembrane helix</keyword>
<feature type="transmembrane region" description="Helical" evidence="8">
    <location>
        <begin position="186"/>
        <end position="207"/>
    </location>
</feature>